<feature type="binding site" evidence="16">
    <location>
        <position position="459"/>
    </location>
    <ligand>
        <name>substrate</name>
    </ligand>
</feature>
<feature type="binding site" evidence="16">
    <location>
        <position position="27"/>
    </location>
    <ligand>
        <name>substrate</name>
    </ligand>
</feature>
<dbReference type="Pfam" id="PF00456">
    <property type="entry name" value="Transketolase_N"/>
    <property type="match status" value="1"/>
</dbReference>
<dbReference type="Gene3D" id="3.40.50.970">
    <property type="match status" value="2"/>
</dbReference>
<dbReference type="PROSITE" id="PS00801">
    <property type="entry name" value="TRANSKETOLASE_1"/>
    <property type="match status" value="1"/>
</dbReference>
<protein>
    <recommendedName>
        <fullName evidence="7 14">Transketolase</fullName>
        <ecNumber evidence="7 14">2.2.1.1</ecNumber>
    </recommendedName>
</protein>
<dbReference type="FunFam" id="3.40.50.970:FF:000004">
    <property type="entry name" value="Transketolase"/>
    <property type="match status" value="1"/>
</dbReference>
<dbReference type="SMART" id="SM00861">
    <property type="entry name" value="Transket_pyr"/>
    <property type="match status" value="1"/>
</dbReference>
<dbReference type="RefSeq" id="WP_119016440.1">
    <property type="nucleotide sequence ID" value="NZ_QXEV01000014.1"/>
</dbReference>
<dbReference type="InterPro" id="IPR020826">
    <property type="entry name" value="Transketolase_BS"/>
</dbReference>
<dbReference type="InterPro" id="IPR009014">
    <property type="entry name" value="Transketo_C/PFOR_II"/>
</dbReference>
<feature type="binding site" evidence="16">
    <location>
        <position position="383"/>
    </location>
    <ligand>
        <name>substrate</name>
    </ligand>
</feature>
<evidence type="ECO:0000313" key="22">
    <source>
        <dbReference type="EMBL" id="RIA75655.1"/>
    </source>
</evidence>
<feature type="binding site" evidence="17">
    <location>
        <begin position="115"/>
        <end position="117"/>
    </location>
    <ligand>
        <name>thiamine diphosphate</name>
        <dbReference type="ChEBI" id="CHEBI:58937"/>
    </ligand>
</feature>
<feature type="binding site" evidence="16">
    <location>
        <position position="471"/>
    </location>
    <ligand>
        <name>substrate</name>
    </ligand>
</feature>
<dbReference type="FunFam" id="3.40.50.970:FF:000045">
    <property type="entry name" value="Transketolase"/>
    <property type="match status" value="1"/>
</dbReference>
<dbReference type="Proteomes" id="UP000266506">
    <property type="component" value="Unassembled WGS sequence"/>
</dbReference>
<dbReference type="OrthoDB" id="8732661at2"/>
<dbReference type="EMBL" id="QXEV01000014">
    <property type="protein sequence ID" value="RIA75655.1"/>
    <property type="molecule type" value="Genomic_DNA"/>
</dbReference>
<dbReference type="PANTHER" id="PTHR43522:SF2">
    <property type="entry name" value="TRANSKETOLASE 1-RELATED"/>
    <property type="match status" value="1"/>
</dbReference>
<gene>
    <name evidence="22" type="ORF">EI71_01314</name>
</gene>
<dbReference type="InterPro" id="IPR029061">
    <property type="entry name" value="THDP-binding"/>
</dbReference>
<feature type="binding site" evidence="18">
    <location>
        <position position="156"/>
    </location>
    <ligand>
        <name>Mg(2+)</name>
        <dbReference type="ChEBI" id="CHEBI:18420"/>
    </ligand>
</feature>
<evidence type="ECO:0000259" key="21">
    <source>
        <dbReference type="SMART" id="SM00861"/>
    </source>
</evidence>
<feature type="binding site" evidence="18">
    <location>
        <position position="186"/>
    </location>
    <ligand>
        <name>Mg(2+)</name>
        <dbReference type="ChEBI" id="CHEBI:18420"/>
    </ligand>
</feature>
<dbReference type="Gene3D" id="3.40.50.920">
    <property type="match status" value="1"/>
</dbReference>
<name>A0A397RU63_9MOLU</name>
<dbReference type="InterPro" id="IPR049557">
    <property type="entry name" value="Transketolase_CS"/>
</dbReference>
<evidence type="ECO:0000256" key="15">
    <source>
        <dbReference type="PIRSR" id="PIRSR605478-1"/>
    </source>
</evidence>
<keyword evidence="8 20" id="KW-0808">Transferase</keyword>
<evidence type="ECO:0000256" key="10">
    <source>
        <dbReference type="ARBA" id="ARBA00022837"/>
    </source>
</evidence>
<feature type="site" description="Important for catalytic activity" evidence="19">
    <location>
        <position position="261"/>
    </location>
</feature>
<evidence type="ECO:0000256" key="3">
    <source>
        <dbReference type="ARBA" id="ARBA00001941"/>
    </source>
</evidence>
<dbReference type="PANTHER" id="PTHR43522">
    <property type="entry name" value="TRANSKETOLASE"/>
    <property type="match status" value="1"/>
</dbReference>
<sequence length="658" mass="72364">MKAIDTKCINALRVFGAEMITKAKSGHPGIVLGAAPIVHTLYTRHINVNPEDEKWFNRDRFVLSAGHGSTLLYMTLHLSGFDITVDDLKNFRQKGSRTPGHPEYGFTSGVEITTGPLGQGVATSVGLAIAESYLAAKFNKPNLDIVNHYTYVLCGDGDLQEGVAYEAMSLAGHLGLGKLIVLYDSNDIQLDGEVSLATSDNTQMKFEALGWQYLKVNDGNDVDEIDEAIKEAKKNTGKPTIIEIKTTIGYGAPNSGESSIHGKPMSKEDINVLRNNLEYEDEPELTFPDEVKAYYSANVKERGYRADSDWNELLSIYSQDYTSEYAEFLNFMDETFEIDDFDTMPTWTPGTKESTRKVMGKVIDWLSTELPNIVGGSADLCSSTMVKGADGNYGPSNPLGRNIRFGVREFSMAAITNGITLHGGLRGYCSGFFVFADYLKPAVRLAALMHLPSLFFFSHDSVCVGEDGPTHQPIEQLTMFRSTPNLNTVRPADSVEMTSALLQAFGKNTYPTVITSSRQAVLNLDCTNAEEAKKGAYVVYTPSKPAKNVIISCGTELAACIEAAKILDSKKVYATVVSMPSQFLFDKQSDEYKEAILPKNLRKVAVEMGATMSWYKYADIVKGIDTFGASMPIDDIYETYGFRTEDLVTYLKGVLKAN</sequence>
<dbReference type="InterPro" id="IPR055152">
    <property type="entry name" value="Transketolase-like_C_2"/>
</dbReference>
<dbReference type="Pfam" id="PF22613">
    <property type="entry name" value="Transketolase_C_1"/>
    <property type="match status" value="1"/>
</dbReference>
<dbReference type="CDD" id="cd02012">
    <property type="entry name" value="TPP_TK"/>
    <property type="match status" value="1"/>
</dbReference>
<comment type="caution">
    <text evidence="22">The sequence shown here is derived from an EMBL/GenBank/DDBJ whole genome shotgun (WGS) entry which is preliminary data.</text>
</comment>
<evidence type="ECO:0000256" key="1">
    <source>
        <dbReference type="ARBA" id="ARBA00001913"/>
    </source>
</evidence>
<evidence type="ECO:0000256" key="12">
    <source>
        <dbReference type="ARBA" id="ARBA00023052"/>
    </source>
</evidence>
<comment type="cofactor">
    <cofactor evidence="18">
        <name>Mg(2+)</name>
        <dbReference type="ChEBI" id="CHEBI:18420"/>
    </cofactor>
    <text evidence="18">Binds 1 Mg(2+) ion per subunit. Can also utilize other divalent metal cations, such as Ca(2+), Mn(2+) and Co(2+).</text>
</comment>
<feature type="site" description="Important for catalytic activity" evidence="19">
    <location>
        <position position="27"/>
    </location>
</feature>
<evidence type="ECO:0000256" key="7">
    <source>
        <dbReference type="ARBA" id="ARBA00013152"/>
    </source>
</evidence>
<evidence type="ECO:0000256" key="19">
    <source>
        <dbReference type="PIRSR" id="PIRSR605478-5"/>
    </source>
</evidence>
<comment type="function">
    <text evidence="4 20">Catalyzes the transfer of a two-carbon ketol group from a ketose donor to an aldose acceptor, via a covalent intermediate with the cofactor thiamine pyrophosphate.</text>
</comment>
<evidence type="ECO:0000256" key="13">
    <source>
        <dbReference type="ARBA" id="ARBA00049473"/>
    </source>
</evidence>
<dbReference type="AlphaFoldDB" id="A0A397RU63"/>
<feature type="domain" description="Transketolase-like pyrimidine-binding" evidence="21">
    <location>
        <begin position="353"/>
        <end position="524"/>
    </location>
</feature>
<comment type="similarity">
    <text evidence="5 20">Belongs to the transketolase family.</text>
</comment>
<dbReference type="PROSITE" id="PS00802">
    <property type="entry name" value="TRANSKETOLASE_2"/>
    <property type="match status" value="1"/>
</dbReference>
<dbReference type="GO" id="GO:0046872">
    <property type="term" value="F:metal ion binding"/>
    <property type="evidence" value="ECO:0007669"/>
    <property type="project" value="UniProtKB-KW"/>
</dbReference>
<evidence type="ECO:0000256" key="18">
    <source>
        <dbReference type="PIRSR" id="PIRSR605478-4"/>
    </source>
</evidence>
<dbReference type="InterPro" id="IPR005475">
    <property type="entry name" value="Transketolase-like_Pyr-bd"/>
</dbReference>
<comment type="subunit">
    <text evidence="6 20">Homodimer.</text>
</comment>
<proteinExistence type="inferred from homology"/>
<evidence type="ECO:0000256" key="5">
    <source>
        <dbReference type="ARBA" id="ARBA00007131"/>
    </source>
</evidence>
<dbReference type="InterPro" id="IPR005478">
    <property type="entry name" value="Transketolase_bac-like"/>
</dbReference>
<evidence type="ECO:0000256" key="17">
    <source>
        <dbReference type="PIRSR" id="PIRSR605478-3"/>
    </source>
</evidence>
<feature type="binding site" evidence="17">
    <location>
        <position position="186"/>
    </location>
    <ligand>
        <name>thiamine diphosphate</name>
        <dbReference type="ChEBI" id="CHEBI:58937"/>
    </ligand>
</feature>
<dbReference type="InterPro" id="IPR033247">
    <property type="entry name" value="Transketolase_fam"/>
</dbReference>
<comment type="cofactor">
    <cofactor evidence="20">
        <name>Mg(2+)</name>
        <dbReference type="ChEBI" id="CHEBI:18420"/>
    </cofactor>
    <cofactor evidence="20">
        <name>Ca(2+)</name>
        <dbReference type="ChEBI" id="CHEBI:29108"/>
    </cofactor>
    <cofactor evidence="20">
        <name>Mn(2+)</name>
        <dbReference type="ChEBI" id="CHEBI:29035"/>
    </cofactor>
    <cofactor evidence="20">
        <name>Co(2+)</name>
        <dbReference type="ChEBI" id="CHEBI:48828"/>
    </cofactor>
    <text evidence="20">Binds 1 Mg(2+) ion per subunit. Can also utilize other divalent metal cations, such as Ca(2+), Mn(2+) and Co(2+).</text>
</comment>
<feature type="binding site" evidence="16">
    <location>
        <position position="467"/>
    </location>
    <ligand>
        <name>substrate</name>
    </ligand>
</feature>
<dbReference type="Pfam" id="PF02779">
    <property type="entry name" value="Transket_pyr"/>
    <property type="match status" value="1"/>
</dbReference>
<keyword evidence="10 20" id="KW-0106">Calcium</keyword>
<keyword evidence="9 18" id="KW-0479">Metal-binding</keyword>
<evidence type="ECO:0000256" key="4">
    <source>
        <dbReference type="ARBA" id="ARBA00002931"/>
    </source>
</evidence>
<evidence type="ECO:0000256" key="20">
    <source>
        <dbReference type="RuleBase" id="RU004996"/>
    </source>
</evidence>
<dbReference type="InterPro" id="IPR005474">
    <property type="entry name" value="Transketolase_N"/>
</dbReference>
<evidence type="ECO:0000256" key="9">
    <source>
        <dbReference type="ARBA" id="ARBA00022723"/>
    </source>
</evidence>
<dbReference type="CDD" id="cd07033">
    <property type="entry name" value="TPP_PYR_DXS_TK_like"/>
    <property type="match status" value="1"/>
</dbReference>
<feature type="binding site" evidence="17">
    <location>
        <position position="261"/>
    </location>
    <ligand>
        <name>thiamine diphosphate</name>
        <dbReference type="ChEBI" id="CHEBI:58937"/>
    </ligand>
</feature>
<evidence type="ECO:0000256" key="11">
    <source>
        <dbReference type="ARBA" id="ARBA00022842"/>
    </source>
</evidence>
<dbReference type="FunCoup" id="A0A397RU63">
    <property type="interactions" value="305"/>
</dbReference>
<reference evidence="22 23" key="1">
    <citation type="submission" date="2018-08" db="EMBL/GenBank/DDBJ databases">
        <title>Genomic Encyclopedia of Archaeal and Bacterial Type Strains, Phase II (KMG-II): from individual species to whole genera.</title>
        <authorList>
            <person name="Goeker M."/>
        </authorList>
    </citation>
    <scope>NUCLEOTIDE SEQUENCE [LARGE SCALE GENOMIC DNA]</scope>
    <source>
        <strain evidence="22 23">ATCC 27112</strain>
    </source>
</reference>
<keyword evidence="23" id="KW-1185">Reference proteome</keyword>
<feature type="binding site" evidence="16">
    <location>
        <position position="261"/>
    </location>
    <ligand>
        <name>substrate</name>
    </ligand>
</feature>
<dbReference type="InParanoid" id="A0A397RU63"/>
<dbReference type="SUPFAM" id="SSF52922">
    <property type="entry name" value="TK C-terminal domain-like"/>
    <property type="match status" value="1"/>
</dbReference>
<comment type="cofactor">
    <cofactor evidence="3">
        <name>Co(2+)</name>
        <dbReference type="ChEBI" id="CHEBI:48828"/>
    </cofactor>
</comment>
<feature type="binding site" evidence="18">
    <location>
        <position position="188"/>
    </location>
    <ligand>
        <name>Mg(2+)</name>
        <dbReference type="ChEBI" id="CHEBI:18420"/>
    </ligand>
</feature>
<dbReference type="GO" id="GO:0005829">
    <property type="term" value="C:cytosol"/>
    <property type="evidence" value="ECO:0007669"/>
    <property type="project" value="TreeGrafter"/>
</dbReference>
<evidence type="ECO:0000256" key="16">
    <source>
        <dbReference type="PIRSR" id="PIRSR605478-2"/>
    </source>
</evidence>
<feature type="binding site" evidence="16">
    <location>
        <position position="518"/>
    </location>
    <ligand>
        <name>substrate</name>
    </ligand>
</feature>
<dbReference type="EC" id="2.2.1.1" evidence="7 14"/>
<evidence type="ECO:0000256" key="8">
    <source>
        <dbReference type="ARBA" id="ARBA00022679"/>
    </source>
</evidence>
<feature type="binding site" evidence="16">
    <location>
        <position position="356"/>
    </location>
    <ligand>
        <name>substrate</name>
    </ligand>
</feature>
<organism evidence="22 23">
    <name type="scientific">Anaeroplasma bactoclasticum</name>
    <dbReference type="NCBI Taxonomy" id="2088"/>
    <lineage>
        <taxon>Bacteria</taxon>
        <taxon>Bacillati</taxon>
        <taxon>Mycoplasmatota</taxon>
        <taxon>Mollicutes</taxon>
        <taxon>Anaeroplasmatales</taxon>
        <taxon>Anaeroplasmataceae</taxon>
        <taxon>Anaeroplasma</taxon>
    </lineage>
</organism>
<feature type="binding site" evidence="17">
    <location>
        <position position="157"/>
    </location>
    <ligand>
        <name>thiamine diphosphate</name>
        <dbReference type="ChEBI" id="CHEBI:58937"/>
    </ligand>
</feature>
<feature type="active site" description="Proton donor" evidence="15">
    <location>
        <position position="409"/>
    </location>
</feature>
<dbReference type="GO" id="GO:0004802">
    <property type="term" value="F:transketolase activity"/>
    <property type="evidence" value="ECO:0007669"/>
    <property type="project" value="UniProtKB-UniRule"/>
</dbReference>
<feature type="binding site" evidence="17">
    <location>
        <position position="67"/>
    </location>
    <ligand>
        <name>thiamine diphosphate</name>
        <dbReference type="ChEBI" id="CHEBI:58937"/>
    </ligand>
</feature>
<evidence type="ECO:0000256" key="14">
    <source>
        <dbReference type="NCBIfam" id="TIGR00232"/>
    </source>
</evidence>
<evidence type="ECO:0000313" key="23">
    <source>
        <dbReference type="Proteomes" id="UP000266506"/>
    </source>
</evidence>
<comment type="catalytic activity">
    <reaction evidence="13 20">
        <text>D-sedoheptulose 7-phosphate + D-glyceraldehyde 3-phosphate = aldehydo-D-ribose 5-phosphate + D-xylulose 5-phosphate</text>
        <dbReference type="Rhea" id="RHEA:10508"/>
        <dbReference type="ChEBI" id="CHEBI:57483"/>
        <dbReference type="ChEBI" id="CHEBI:57737"/>
        <dbReference type="ChEBI" id="CHEBI:58273"/>
        <dbReference type="ChEBI" id="CHEBI:59776"/>
        <dbReference type="EC" id="2.2.1.1"/>
    </reaction>
</comment>
<feature type="binding site" evidence="17">
    <location>
        <position position="435"/>
    </location>
    <ligand>
        <name>thiamine diphosphate</name>
        <dbReference type="ChEBI" id="CHEBI:58937"/>
    </ligand>
</feature>
<dbReference type="SUPFAM" id="SSF52518">
    <property type="entry name" value="Thiamin diphosphate-binding fold (THDP-binding)"/>
    <property type="match status" value="2"/>
</dbReference>
<keyword evidence="12 17" id="KW-0786">Thiamine pyrophosphate</keyword>
<keyword evidence="11 18" id="KW-0460">Magnesium</keyword>
<comment type="cofactor">
    <cofactor evidence="17">
        <name>thiamine diphosphate</name>
        <dbReference type="ChEBI" id="CHEBI:58937"/>
    </cofactor>
    <text evidence="17">Binds 1 thiamine pyrophosphate per subunit. During the reaction, the substrate forms a covalent intermediate with the cofactor.</text>
</comment>
<dbReference type="NCBIfam" id="TIGR00232">
    <property type="entry name" value="tktlase_bact"/>
    <property type="match status" value="1"/>
</dbReference>
<dbReference type="GO" id="GO:0006098">
    <property type="term" value="P:pentose-phosphate shunt"/>
    <property type="evidence" value="ECO:0007669"/>
    <property type="project" value="TreeGrafter"/>
</dbReference>
<comment type="cofactor">
    <cofactor evidence="1">
        <name>Ca(2+)</name>
        <dbReference type="ChEBI" id="CHEBI:29108"/>
    </cofactor>
</comment>
<evidence type="ECO:0000256" key="6">
    <source>
        <dbReference type="ARBA" id="ARBA00011738"/>
    </source>
</evidence>
<accession>A0A397RU63</accession>
<evidence type="ECO:0000256" key="2">
    <source>
        <dbReference type="ARBA" id="ARBA00001936"/>
    </source>
</evidence>
<comment type="cofactor">
    <cofactor evidence="2">
        <name>Mn(2+)</name>
        <dbReference type="ChEBI" id="CHEBI:29035"/>
    </cofactor>
</comment>